<evidence type="ECO:0000256" key="1">
    <source>
        <dbReference type="SAM" id="MobiDB-lite"/>
    </source>
</evidence>
<feature type="compositionally biased region" description="Basic and acidic residues" evidence="1">
    <location>
        <begin position="22"/>
        <end position="32"/>
    </location>
</feature>
<organism evidence="2 3">
    <name type="scientific">Magallana gigas</name>
    <name type="common">Pacific oyster</name>
    <name type="synonym">Crassostrea gigas</name>
    <dbReference type="NCBI Taxonomy" id="29159"/>
    <lineage>
        <taxon>Eukaryota</taxon>
        <taxon>Metazoa</taxon>
        <taxon>Spiralia</taxon>
        <taxon>Lophotrochozoa</taxon>
        <taxon>Mollusca</taxon>
        <taxon>Bivalvia</taxon>
        <taxon>Autobranchia</taxon>
        <taxon>Pteriomorphia</taxon>
        <taxon>Ostreida</taxon>
        <taxon>Ostreoidea</taxon>
        <taxon>Ostreidae</taxon>
        <taxon>Magallana</taxon>
    </lineage>
</organism>
<sequence length="307" mass="34944">MRSSSSIERIGFSTSEEDDETDKSYTEGKSVDGEPGTFPASKWQYVDLKNANIFYNEKPDSIKQFMQDIKVDILKNFPEIPDFEKSVKKLSSLTKDNLLFSFDLDNTLKHLDDGYAHKNYVEVEWMKQIQTDFVRAEKVDKALDLTNIAVVKRTFIFGDKIVSSVPDLAYGFAPRPIAIQKNVLLFVVEVKGKPVNNVLSECLEDQLDSGVLGQVGSELFAEVPHSVMFPNSMGIICMETKIIFVYLKVKKEPDELLILPLKSKGTIHYTRPYDILKAQDRGEVCEIFYWLGCAQNHCDRELLMTTL</sequence>
<dbReference type="AlphaFoldDB" id="A0A8W8P6B8"/>
<protein>
    <submittedName>
        <fullName evidence="2">Uncharacterized protein</fullName>
    </submittedName>
</protein>
<name>A0A8W8P6B8_MAGGI</name>
<dbReference type="EnsemblMetazoa" id="G9512.1">
    <property type="protein sequence ID" value="G9512.1:cds"/>
    <property type="gene ID" value="G9512"/>
</dbReference>
<reference evidence="2" key="1">
    <citation type="submission" date="2022-08" db="UniProtKB">
        <authorList>
            <consortium name="EnsemblMetazoa"/>
        </authorList>
    </citation>
    <scope>IDENTIFICATION</scope>
    <source>
        <strain evidence="2">05x7-T-G4-1.051#20</strain>
    </source>
</reference>
<evidence type="ECO:0000313" key="3">
    <source>
        <dbReference type="Proteomes" id="UP000005408"/>
    </source>
</evidence>
<dbReference type="Proteomes" id="UP000005408">
    <property type="component" value="Unassembled WGS sequence"/>
</dbReference>
<proteinExistence type="predicted"/>
<feature type="region of interest" description="Disordered" evidence="1">
    <location>
        <begin position="1"/>
        <end position="36"/>
    </location>
</feature>
<evidence type="ECO:0000313" key="2">
    <source>
        <dbReference type="EnsemblMetazoa" id="G9512.1:cds"/>
    </source>
</evidence>
<keyword evidence="3" id="KW-1185">Reference proteome</keyword>
<accession>A0A8W8P6B8</accession>